<dbReference type="InterPro" id="IPR010259">
    <property type="entry name" value="S8pro/Inhibitor_I9"/>
</dbReference>
<dbReference type="AlphaFoldDB" id="A0A5N6QBZ2"/>
<dbReference type="GO" id="GO:0005576">
    <property type="term" value="C:extracellular region"/>
    <property type="evidence" value="ECO:0007669"/>
    <property type="project" value="UniProtKB-SubCell"/>
</dbReference>
<evidence type="ECO:0000256" key="3">
    <source>
        <dbReference type="ARBA" id="ARBA00022525"/>
    </source>
</evidence>
<evidence type="ECO:0000256" key="4">
    <source>
        <dbReference type="ARBA" id="ARBA00022670"/>
    </source>
</evidence>
<keyword evidence="6 9" id="KW-0378">Hydrolase</keyword>
<dbReference type="Gene3D" id="3.40.50.200">
    <property type="entry name" value="Peptidase S8/S53 domain"/>
    <property type="match status" value="1"/>
</dbReference>
<dbReference type="OrthoDB" id="206201at2759"/>
<dbReference type="PANTHER" id="PTHR10795">
    <property type="entry name" value="PROPROTEIN CONVERTASE SUBTILISIN/KEXIN"/>
    <property type="match status" value="1"/>
</dbReference>
<feature type="domain" description="Subtilisin-like protease fibronectin type-III" evidence="13">
    <location>
        <begin position="632"/>
        <end position="728"/>
    </location>
</feature>
<dbReference type="Pfam" id="PF17766">
    <property type="entry name" value="fn3_6"/>
    <property type="match status" value="1"/>
</dbReference>
<comment type="similarity">
    <text evidence="2 9">Belongs to the peptidase S8 family.</text>
</comment>
<dbReference type="Proteomes" id="UP000327013">
    <property type="component" value="Chromosome 1"/>
</dbReference>
<keyword evidence="3" id="KW-0964">Secreted</keyword>
<dbReference type="Gene3D" id="3.30.70.80">
    <property type="entry name" value="Peptidase S8 propeptide/proteinase inhibitor I9"/>
    <property type="match status" value="1"/>
</dbReference>
<dbReference type="InterPro" id="IPR037045">
    <property type="entry name" value="S8pro/Inhibitor_I9_sf"/>
</dbReference>
<dbReference type="PROSITE" id="PS00137">
    <property type="entry name" value="SUBTILASE_HIS"/>
    <property type="match status" value="1"/>
</dbReference>
<evidence type="ECO:0000256" key="1">
    <source>
        <dbReference type="ARBA" id="ARBA00004613"/>
    </source>
</evidence>
<dbReference type="InterPro" id="IPR000209">
    <property type="entry name" value="Peptidase_S8/S53_dom"/>
</dbReference>
<feature type="domain" description="Inhibitor I9" evidence="12">
    <location>
        <begin position="34"/>
        <end position="110"/>
    </location>
</feature>
<evidence type="ECO:0000313" key="14">
    <source>
        <dbReference type="EMBL" id="KAE7996705.1"/>
    </source>
</evidence>
<dbReference type="PROSITE" id="PS00138">
    <property type="entry name" value="SUBTILASE_SER"/>
    <property type="match status" value="1"/>
</dbReference>
<dbReference type="GO" id="GO:0006508">
    <property type="term" value="P:proteolysis"/>
    <property type="evidence" value="ECO:0007669"/>
    <property type="project" value="UniProtKB-KW"/>
</dbReference>
<dbReference type="Pfam" id="PF00082">
    <property type="entry name" value="Peptidase_S8"/>
    <property type="match status" value="1"/>
</dbReference>
<name>A0A5N6QBZ2_9ROSI</name>
<evidence type="ECO:0000256" key="2">
    <source>
        <dbReference type="ARBA" id="ARBA00011073"/>
    </source>
</evidence>
<dbReference type="GO" id="GO:0009609">
    <property type="term" value="P:response to symbiotic bacterium"/>
    <property type="evidence" value="ECO:0007669"/>
    <property type="project" value="UniProtKB-ARBA"/>
</dbReference>
<dbReference type="FunFam" id="3.30.70.80:FF:000002">
    <property type="entry name" value="Subtilisin-like protease SBT5.3"/>
    <property type="match status" value="1"/>
</dbReference>
<evidence type="ECO:0000256" key="9">
    <source>
        <dbReference type="PROSITE-ProRule" id="PRU01240"/>
    </source>
</evidence>
<dbReference type="PROSITE" id="PS51892">
    <property type="entry name" value="SUBTILASE"/>
    <property type="match status" value="1"/>
</dbReference>
<feature type="domain" description="Peptidase S8/S53" evidence="11">
    <location>
        <begin position="131"/>
        <end position="577"/>
    </location>
</feature>
<sequence>MASKSFSLSWLLLISLASTLLVAHSVSQNHRKAYIVYMGNRKMDEVSTSSLHTSMLQEAIGSNVGLESLLYSYSKSFNGFVVKLTEQEAQKMAGMDGVVSVFPNELKQLHTTRSWDFLGFPQKVQRTAVESDIIIGVLDTGIWPESDSFNDKGFGPPPTKWKGTCQASTNFTCNNKIIGAKYYNSLGQFDETDVKSPRDSDGHGSHVASTAGGSVVDMASVQGIGLGTARGAVPSARIAVYKVCWSFGCYDADILAAFDDAIADGVDIITISVGGSTGTYFTDSISIGAFHAMRNEILASSSVGNRGPGLATLTNFAPWSLSVAASTIDRKFFTEVQLGNNKIYEGLSINTFDLNNKTYPIIYGGDAPNTTGDSGARLCFQDSLDQNLVKGKIVLCDGLGEGVGPLTAGAVGALYQGRLTDVVAYSFPLPASSLRPDDASSVSVYVNTTSGPTATIRKTNERKDTFAPYIPPFSSRGPNPVTPNILKPDLAAPGVNILAAWSPISPISEVDVDKRALSYNIQSGTSMACPHASGVAAYIKSMHPTWSPAAIKSALITTASPMSAGKNPEAEFAYGAGNINPLQALCPGLVYDIDALDYVKFLCGQGYNTKSLKILTGNNSTCSEATNGSVFDLNYPSFALSTPPSKSISQVFNRTVTNVGSATSTYKAIVTTPLGLTIKVNPSVLSFTSLGQKLSFALTIEGSIENSVVSTTLLWDDGTFQVRSPIVVFVA</sequence>
<feature type="active site" description="Charge relay system" evidence="8 9">
    <location>
        <position position="203"/>
    </location>
</feature>
<feature type="active site" description="Charge relay system" evidence="8 9">
    <location>
        <position position="139"/>
    </location>
</feature>
<evidence type="ECO:0000259" key="13">
    <source>
        <dbReference type="Pfam" id="PF17766"/>
    </source>
</evidence>
<feature type="signal peptide" evidence="10">
    <location>
        <begin position="1"/>
        <end position="25"/>
    </location>
</feature>
<dbReference type="Gene3D" id="2.60.40.2310">
    <property type="match status" value="1"/>
</dbReference>
<evidence type="ECO:0008006" key="16">
    <source>
        <dbReference type="Google" id="ProtNLM"/>
    </source>
</evidence>
<dbReference type="Pfam" id="PF05922">
    <property type="entry name" value="Inhibitor_I9"/>
    <property type="match status" value="1"/>
</dbReference>
<dbReference type="CDD" id="cd02120">
    <property type="entry name" value="PA_subtilisin_like"/>
    <property type="match status" value="1"/>
</dbReference>
<dbReference type="GO" id="GO:0004252">
    <property type="term" value="F:serine-type endopeptidase activity"/>
    <property type="evidence" value="ECO:0007669"/>
    <property type="project" value="UniProtKB-UniRule"/>
</dbReference>
<dbReference type="EMBL" id="CM017321">
    <property type="protein sequence ID" value="KAE7996705.1"/>
    <property type="molecule type" value="Genomic_DNA"/>
</dbReference>
<dbReference type="InterPro" id="IPR041469">
    <property type="entry name" value="Subtilisin-like_FN3"/>
</dbReference>
<keyword evidence="4 9" id="KW-0645">Protease</keyword>
<evidence type="ECO:0000259" key="11">
    <source>
        <dbReference type="Pfam" id="PF00082"/>
    </source>
</evidence>
<dbReference type="Gene3D" id="3.50.30.30">
    <property type="match status" value="1"/>
</dbReference>
<dbReference type="SUPFAM" id="SSF52743">
    <property type="entry name" value="Subtilisin-like"/>
    <property type="match status" value="1"/>
</dbReference>
<evidence type="ECO:0000256" key="7">
    <source>
        <dbReference type="ARBA" id="ARBA00022825"/>
    </source>
</evidence>
<reference evidence="14 15" key="1">
    <citation type="submission" date="2019-06" db="EMBL/GenBank/DDBJ databases">
        <title>A chromosomal-level reference genome of Carpinus fangiana (Coryloideae, Betulaceae).</title>
        <authorList>
            <person name="Yang X."/>
            <person name="Wang Z."/>
            <person name="Zhang L."/>
            <person name="Hao G."/>
            <person name="Liu J."/>
            <person name="Yang Y."/>
        </authorList>
    </citation>
    <scope>NUCLEOTIDE SEQUENCE [LARGE SCALE GENOMIC DNA]</scope>
    <source>
        <strain evidence="14">Cfa_2016G</strain>
        <tissue evidence="14">Leaf</tissue>
    </source>
</reference>
<evidence type="ECO:0000259" key="12">
    <source>
        <dbReference type="Pfam" id="PF05922"/>
    </source>
</evidence>
<dbReference type="InterPro" id="IPR036852">
    <property type="entry name" value="Peptidase_S8/S53_dom_sf"/>
</dbReference>
<comment type="subcellular location">
    <subcellularLocation>
        <location evidence="1">Secreted</location>
    </subcellularLocation>
</comment>
<keyword evidence="15" id="KW-1185">Reference proteome</keyword>
<evidence type="ECO:0000313" key="15">
    <source>
        <dbReference type="Proteomes" id="UP000327013"/>
    </source>
</evidence>
<dbReference type="InterPro" id="IPR045051">
    <property type="entry name" value="SBT"/>
</dbReference>
<organism evidence="14 15">
    <name type="scientific">Carpinus fangiana</name>
    <dbReference type="NCBI Taxonomy" id="176857"/>
    <lineage>
        <taxon>Eukaryota</taxon>
        <taxon>Viridiplantae</taxon>
        <taxon>Streptophyta</taxon>
        <taxon>Embryophyta</taxon>
        <taxon>Tracheophyta</taxon>
        <taxon>Spermatophyta</taxon>
        <taxon>Magnoliopsida</taxon>
        <taxon>eudicotyledons</taxon>
        <taxon>Gunneridae</taxon>
        <taxon>Pentapetalae</taxon>
        <taxon>rosids</taxon>
        <taxon>fabids</taxon>
        <taxon>Fagales</taxon>
        <taxon>Betulaceae</taxon>
        <taxon>Carpinus</taxon>
    </lineage>
</organism>
<dbReference type="InterPro" id="IPR022398">
    <property type="entry name" value="Peptidase_S8_His-AS"/>
</dbReference>
<evidence type="ECO:0000256" key="5">
    <source>
        <dbReference type="ARBA" id="ARBA00022729"/>
    </source>
</evidence>
<dbReference type="InterPro" id="IPR023828">
    <property type="entry name" value="Peptidase_S8_Ser-AS"/>
</dbReference>
<feature type="active site" description="Charge relay system" evidence="8 9">
    <location>
        <position position="526"/>
    </location>
</feature>
<dbReference type="PRINTS" id="PR00723">
    <property type="entry name" value="SUBTILISIN"/>
</dbReference>
<keyword evidence="7 9" id="KW-0720">Serine protease</keyword>
<dbReference type="InterPro" id="IPR015500">
    <property type="entry name" value="Peptidase_S8_subtilisin-rel"/>
</dbReference>
<evidence type="ECO:0000256" key="10">
    <source>
        <dbReference type="SAM" id="SignalP"/>
    </source>
</evidence>
<dbReference type="InterPro" id="IPR034197">
    <property type="entry name" value="Peptidases_S8_3"/>
</dbReference>
<gene>
    <name evidence="14" type="ORF">FH972_001405</name>
</gene>
<dbReference type="CDD" id="cd04852">
    <property type="entry name" value="Peptidases_S8_3"/>
    <property type="match status" value="1"/>
</dbReference>
<dbReference type="FunFam" id="3.40.50.200:FF:000006">
    <property type="entry name" value="Subtilisin-like protease SBT1.5"/>
    <property type="match status" value="1"/>
</dbReference>
<proteinExistence type="inferred from homology"/>
<keyword evidence="5 10" id="KW-0732">Signal</keyword>
<accession>A0A5N6QBZ2</accession>
<evidence type="ECO:0000256" key="6">
    <source>
        <dbReference type="ARBA" id="ARBA00022801"/>
    </source>
</evidence>
<feature type="chain" id="PRO_5024326020" description="Cucumisin-like" evidence="10">
    <location>
        <begin position="26"/>
        <end position="731"/>
    </location>
</feature>
<protein>
    <recommendedName>
        <fullName evidence="16">Cucumisin-like</fullName>
    </recommendedName>
</protein>
<evidence type="ECO:0000256" key="8">
    <source>
        <dbReference type="PIRSR" id="PIRSR615500-1"/>
    </source>
</evidence>